<dbReference type="OrthoDB" id="4415650at2759"/>
<evidence type="ECO:0000313" key="3">
    <source>
        <dbReference type="Proteomes" id="UP000030641"/>
    </source>
</evidence>
<dbReference type="GeneID" id="25368120"/>
<reference evidence="2 3" key="1">
    <citation type="journal article" date="2014" name="BMC Genomics">
        <title>Genome sequencing of four Aureobasidium pullulans varieties: biotechnological potential, stress tolerance, and description of new species.</title>
        <authorList>
            <person name="Gostin Ar C."/>
            <person name="Ohm R.A."/>
            <person name="Kogej T."/>
            <person name="Sonjak S."/>
            <person name="Turk M."/>
            <person name="Zajc J."/>
            <person name="Zalar P."/>
            <person name="Grube M."/>
            <person name="Sun H."/>
            <person name="Han J."/>
            <person name="Sharma A."/>
            <person name="Chiniquy J."/>
            <person name="Ngan C.Y."/>
            <person name="Lipzen A."/>
            <person name="Barry K."/>
            <person name="Grigoriev I.V."/>
            <person name="Gunde-Cimerman N."/>
        </authorList>
    </citation>
    <scope>NUCLEOTIDE SEQUENCE [LARGE SCALE GENOMIC DNA]</scope>
    <source>
        <strain evidence="2 3">EXF-2481</strain>
    </source>
</reference>
<feature type="compositionally biased region" description="Basic and acidic residues" evidence="1">
    <location>
        <begin position="118"/>
        <end position="140"/>
    </location>
</feature>
<dbReference type="EMBL" id="KL584758">
    <property type="protein sequence ID" value="KEQ95680.1"/>
    <property type="molecule type" value="Genomic_DNA"/>
</dbReference>
<dbReference type="AlphaFoldDB" id="A0A074YD84"/>
<accession>A0A074YD84</accession>
<dbReference type="OMA" id="FMAKHKA"/>
<name>A0A074YD84_AURSE</name>
<dbReference type="RefSeq" id="XP_013344061.1">
    <property type="nucleotide sequence ID" value="XM_013488607.1"/>
</dbReference>
<keyword evidence="3" id="KW-1185">Reference proteome</keyword>
<evidence type="ECO:0000256" key="1">
    <source>
        <dbReference type="SAM" id="MobiDB-lite"/>
    </source>
</evidence>
<evidence type="ECO:0000313" key="2">
    <source>
        <dbReference type="EMBL" id="KEQ95680.1"/>
    </source>
</evidence>
<sequence>MAQEFPIIFTLGNSSSRHEVMLINAGLGIKNLSDRIQKLATSSVNCAEALAKYKKQSGAEKVTEIKVRWSADGRDSKTFPKTTVLTGENCKAVLSLISLHGGKDILEVALESPPAPAEESKDSKEPKQSQESKDLPDRTN</sequence>
<proteinExistence type="predicted"/>
<dbReference type="Proteomes" id="UP000030641">
    <property type="component" value="Unassembled WGS sequence"/>
</dbReference>
<feature type="region of interest" description="Disordered" evidence="1">
    <location>
        <begin position="109"/>
        <end position="140"/>
    </location>
</feature>
<dbReference type="InParanoid" id="A0A074YD84"/>
<protein>
    <submittedName>
        <fullName evidence="2">Uncharacterized protein</fullName>
    </submittedName>
</protein>
<organism evidence="2 3">
    <name type="scientific">Aureobasidium subglaciale (strain EXF-2481)</name>
    <name type="common">Aureobasidium pullulans var. subglaciale</name>
    <dbReference type="NCBI Taxonomy" id="1043005"/>
    <lineage>
        <taxon>Eukaryota</taxon>
        <taxon>Fungi</taxon>
        <taxon>Dikarya</taxon>
        <taxon>Ascomycota</taxon>
        <taxon>Pezizomycotina</taxon>
        <taxon>Dothideomycetes</taxon>
        <taxon>Dothideomycetidae</taxon>
        <taxon>Dothideales</taxon>
        <taxon>Saccotheciaceae</taxon>
        <taxon>Aureobasidium</taxon>
    </lineage>
</organism>
<dbReference type="HOGENOM" id="CLU_162157_0_0_1"/>
<gene>
    <name evidence="2" type="ORF">AUEXF2481DRAFT_4646</name>
</gene>